<comment type="caution">
    <text evidence="2">The sequence shown here is derived from an EMBL/GenBank/DDBJ whole genome shotgun (WGS) entry which is preliminary data.</text>
</comment>
<dbReference type="RefSeq" id="XP_043045471.1">
    <property type="nucleotide sequence ID" value="XM_043184963.1"/>
</dbReference>
<proteinExistence type="predicted"/>
<reference evidence="2" key="1">
    <citation type="submission" date="2020-11" db="EMBL/GenBank/DDBJ databases">
        <title>Adaptations for nitrogen fixation in a non-lichenized fungal sporocarp promotes dispersal by wood-feeding termites.</title>
        <authorList>
            <consortium name="DOE Joint Genome Institute"/>
            <person name="Koch R.A."/>
            <person name="Yoon G."/>
            <person name="Arayal U."/>
            <person name="Lail K."/>
            <person name="Amirebrahimi M."/>
            <person name="Labutti K."/>
            <person name="Lipzen A."/>
            <person name="Riley R."/>
            <person name="Barry K."/>
            <person name="Henrissat B."/>
            <person name="Grigoriev I.V."/>
            <person name="Herr J.R."/>
            <person name="Aime M.C."/>
        </authorList>
    </citation>
    <scope>NUCLEOTIDE SEQUENCE</scope>
    <source>
        <strain evidence="2">MCA 3950</strain>
    </source>
</reference>
<dbReference type="AlphaFoldDB" id="A0A9P8AY84"/>
<protein>
    <submittedName>
        <fullName evidence="2">Uncharacterized protein</fullName>
    </submittedName>
</protein>
<feature type="non-terminal residue" evidence="2">
    <location>
        <position position="1"/>
    </location>
</feature>
<evidence type="ECO:0000313" key="2">
    <source>
        <dbReference type="EMBL" id="KAG7451971.1"/>
    </source>
</evidence>
<evidence type="ECO:0000256" key="1">
    <source>
        <dbReference type="SAM" id="MobiDB-lite"/>
    </source>
</evidence>
<dbReference type="Proteomes" id="UP000812287">
    <property type="component" value="Unassembled WGS sequence"/>
</dbReference>
<name>A0A9P8AY84_9AGAR</name>
<organism evidence="2 3">
    <name type="scientific">Guyanagaster necrorhizus</name>
    <dbReference type="NCBI Taxonomy" id="856835"/>
    <lineage>
        <taxon>Eukaryota</taxon>
        <taxon>Fungi</taxon>
        <taxon>Dikarya</taxon>
        <taxon>Basidiomycota</taxon>
        <taxon>Agaricomycotina</taxon>
        <taxon>Agaricomycetes</taxon>
        <taxon>Agaricomycetidae</taxon>
        <taxon>Agaricales</taxon>
        <taxon>Marasmiineae</taxon>
        <taxon>Physalacriaceae</taxon>
        <taxon>Guyanagaster</taxon>
    </lineage>
</organism>
<feature type="compositionally biased region" description="Basic and acidic residues" evidence="1">
    <location>
        <begin position="168"/>
        <end position="179"/>
    </location>
</feature>
<accession>A0A9P8AY84</accession>
<gene>
    <name evidence="2" type="ORF">BT62DRAFT_926169</name>
</gene>
<keyword evidence="3" id="KW-1185">Reference proteome</keyword>
<dbReference type="GeneID" id="66107260"/>
<sequence>VKGFFGGSLLGREFWRNVRGGGDSGARAFRSHCMKHLVSQTSIAQGYSSSTDLEILYEKIRNALRTTSAGRLATYGVTLVGWPSTIPMVNPSNLKAGQSRELTLLENGTMKLVWIYISREQDGVQPSTSSTEDDPDSFSWALQFDDTLSEMSGRSRSPVVSGPRKRPKLLEHAMEPDSS</sequence>
<evidence type="ECO:0000313" key="3">
    <source>
        <dbReference type="Proteomes" id="UP000812287"/>
    </source>
</evidence>
<dbReference type="EMBL" id="MU250524">
    <property type="protein sequence ID" value="KAG7451971.1"/>
    <property type="molecule type" value="Genomic_DNA"/>
</dbReference>
<feature type="region of interest" description="Disordered" evidence="1">
    <location>
        <begin position="149"/>
        <end position="179"/>
    </location>
</feature>